<name>T1A503_9ZZZZ</name>
<dbReference type="SMART" id="SM00448">
    <property type="entry name" value="REC"/>
    <property type="match status" value="1"/>
</dbReference>
<accession>T1A503</accession>
<feature type="non-terminal residue" evidence="4">
    <location>
        <position position="157"/>
    </location>
</feature>
<proteinExistence type="predicted"/>
<keyword evidence="2" id="KW-0175">Coiled coil</keyword>
<sequence length="157" mass="17382">DAARADLPDIIVSDVMMPELSGIDLVGALRAEPRTASVPVILLSARAGQESAIEGLDAGADDYLVKPFSAPELLARVNTHVQLAIKRREWTRRLEEANRELDAFTHSVAHDLRAPLRGINGMAEILFECKLQQLDEDGRKYLRLIRESGARMAQLIE</sequence>
<dbReference type="GO" id="GO:0000155">
    <property type="term" value="F:phosphorelay sensor kinase activity"/>
    <property type="evidence" value="ECO:0007669"/>
    <property type="project" value="InterPro"/>
</dbReference>
<dbReference type="Pfam" id="PF00072">
    <property type="entry name" value="Response_reg"/>
    <property type="match status" value="1"/>
</dbReference>
<evidence type="ECO:0000256" key="2">
    <source>
        <dbReference type="SAM" id="Coils"/>
    </source>
</evidence>
<dbReference type="InterPro" id="IPR001789">
    <property type="entry name" value="Sig_transdc_resp-reg_receiver"/>
</dbReference>
<dbReference type="PANTHER" id="PTHR43547">
    <property type="entry name" value="TWO-COMPONENT HISTIDINE KINASE"/>
    <property type="match status" value="1"/>
</dbReference>
<evidence type="ECO:0000259" key="3">
    <source>
        <dbReference type="PROSITE" id="PS50110"/>
    </source>
</evidence>
<keyword evidence="1" id="KW-0597">Phosphoprotein</keyword>
<feature type="domain" description="Response regulatory" evidence="3">
    <location>
        <begin position="1"/>
        <end position="81"/>
    </location>
</feature>
<dbReference type="EMBL" id="AUZZ01008632">
    <property type="protein sequence ID" value="EQD36935.1"/>
    <property type="molecule type" value="Genomic_DNA"/>
</dbReference>
<reference evidence="4" key="2">
    <citation type="journal article" date="2014" name="ISME J.">
        <title>Microbial stratification in low pH oxic and suboxic macroscopic growths along an acid mine drainage.</title>
        <authorList>
            <person name="Mendez-Garcia C."/>
            <person name="Mesa V."/>
            <person name="Sprenger R.R."/>
            <person name="Richter M."/>
            <person name="Diez M.S."/>
            <person name="Solano J."/>
            <person name="Bargiela R."/>
            <person name="Golyshina O.V."/>
            <person name="Manteca A."/>
            <person name="Ramos J.L."/>
            <person name="Gallego J.R."/>
            <person name="Llorente I."/>
            <person name="Martins Dos Santos V.A."/>
            <person name="Jensen O.N."/>
            <person name="Pelaez A.I."/>
            <person name="Sanchez J."/>
            <person name="Ferrer M."/>
        </authorList>
    </citation>
    <scope>NUCLEOTIDE SEQUENCE</scope>
</reference>
<keyword evidence="4" id="KW-0808">Transferase</keyword>
<dbReference type="Gene3D" id="3.40.50.2300">
    <property type="match status" value="1"/>
</dbReference>
<protein>
    <submittedName>
        <fullName evidence="4">Response regulator receiver sensor signal transduction histidine kinase</fullName>
    </submittedName>
</protein>
<dbReference type="SUPFAM" id="SSF47384">
    <property type="entry name" value="Homodimeric domain of signal transducing histidine kinase"/>
    <property type="match status" value="1"/>
</dbReference>
<evidence type="ECO:0000256" key="1">
    <source>
        <dbReference type="ARBA" id="ARBA00022553"/>
    </source>
</evidence>
<dbReference type="SUPFAM" id="SSF52172">
    <property type="entry name" value="CheY-like"/>
    <property type="match status" value="1"/>
</dbReference>
<dbReference type="AlphaFoldDB" id="T1A503"/>
<dbReference type="InterPro" id="IPR036097">
    <property type="entry name" value="HisK_dim/P_sf"/>
</dbReference>
<feature type="coiled-coil region" evidence="2">
    <location>
        <begin position="80"/>
        <end position="107"/>
    </location>
</feature>
<evidence type="ECO:0000313" key="4">
    <source>
        <dbReference type="EMBL" id="EQD36935.1"/>
    </source>
</evidence>
<gene>
    <name evidence="4" type="ORF">B2A_11962</name>
</gene>
<dbReference type="PANTHER" id="PTHR43547:SF2">
    <property type="entry name" value="HYBRID SIGNAL TRANSDUCTION HISTIDINE KINASE C"/>
    <property type="match status" value="1"/>
</dbReference>
<feature type="non-terminal residue" evidence="4">
    <location>
        <position position="1"/>
    </location>
</feature>
<dbReference type="PROSITE" id="PS50110">
    <property type="entry name" value="RESPONSE_REGULATORY"/>
    <property type="match status" value="1"/>
</dbReference>
<keyword evidence="4" id="KW-0418">Kinase</keyword>
<reference evidence="4" key="1">
    <citation type="submission" date="2013-08" db="EMBL/GenBank/DDBJ databases">
        <authorList>
            <person name="Mendez C."/>
            <person name="Richter M."/>
            <person name="Ferrer M."/>
            <person name="Sanchez J."/>
        </authorList>
    </citation>
    <scope>NUCLEOTIDE SEQUENCE</scope>
</reference>
<dbReference type="Gene3D" id="1.10.287.130">
    <property type="match status" value="1"/>
</dbReference>
<dbReference type="InterPro" id="IPR011006">
    <property type="entry name" value="CheY-like_superfamily"/>
</dbReference>
<organism evidence="4">
    <name type="scientific">mine drainage metagenome</name>
    <dbReference type="NCBI Taxonomy" id="410659"/>
    <lineage>
        <taxon>unclassified sequences</taxon>
        <taxon>metagenomes</taxon>
        <taxon>ecological metagenomes</taxon>
    </lineage>
</organism>
<comment type="caution">
    <text evidence="4">The sequence shown here is derived from an EMBL/GenBank/DDBJ whole genome shotgun (WGS) entry which is preliminary data.</text>
</comment>
<dbReference type="Pfam" id="PF00512">
    <property type="entry name" value="HisKA"/>
    <property type="match status" value="1"/>
</dbReference>
<dbReference type="CDD" id="cd00082">
    <property type="entry name" value="HisKA"/>
    <property type="match status" value="1"/>
</dbReference>
<dbReference type="InterPro" id="IPR003661">
    <property type="entry name" value="HisK_dim/P_dom"/>
</dbReference>